<dbReference type="InterPro" id="IPR041657">
    <property type="entry name" value="HTH_17"/>
</dbReference>
<keyword evidence="2" id="KW-0238">DNA-binding</keyword>
<dbReference type="GO" id="GO:0003677">
    <property type="term" value="F:DNA binding"/>
    <property type="evidence" value="ECO:0007669"/>
    <property type="project" value="UniProtKB-KW"/>
</dbReference>
<evidence type="ECO:0000313" key="2">
    <source>
        <dbReference type="EMBL" id="QKF76349.1"/>
    </source>
</evidence>
<name>A0AAE7BEI7_9BACT</name>
<dbReference type="EMBL" id="CP053835">
    <property type="protein sequence ID" value="QKF76349.1"/>
    <property type="molecule type" value="Genomic_DNA"/>
</dbReference>
<dbReference type="Pfam" id="PF12728">
    <property type="entry name" value="HTH_17"/>
    <property type="match status" value="1"/>
</dbReference>
<dbReference type="Proteomes" id="UP000503313">
    <property type="component" value="Chromosome"/>
</dbReference>
<evidence type="ECO:0000259" key="1">
    <source>
        <dbReference type="Pfam" id="PF12728"/>
    </source>
</evidence>
<feature type="domain" description="Helix-turn-helix" evidence="1">
    <location>
        <begin position="33"/>
        <end position="83"/>
    </location>
</feature>
<proteinExistence type="predicted"/>
<protein>
    <submittedName>
        <fullName evidence="2">DNA-binding protein</fullName>
    </submittedName>
</protein>
<gene>
    <name evidence="2" type="ORF">ADFLV_0286</name>
</gene>
<sequence>MNINLEALEQIPNIYKLLLQLNEKIENRVEKRWLSTTETAHYLGYSKDSIDFMVKKGEFIVNIHYYQVERKRMFDKESLDKWVMGITSNNDYMKNQIDTTIEEIISSIAA</sequence>
<dbReference type="RefSeq" id="WP_129012145.1">
    <property type="nucleotide sequence ID" value="NZ_CP053835.1"/>
</dbReference>
<dbReference type="KEGG" id="adz:ADFLV_0286"/>
<organism evidence="2 3">
    <name type="scientific">Arcobacter defluvii</name>
    <dbReference type="NCBI Taxonomy" id="873191"/>
    <lineage>
        <taxon>Bacteria</taxon>
        <taxon>Pseudomonadati</taxon>
        <taxon>Campylobacterota</taxon>
        <taxon>Epsilonproteobacteria</taxon>
        <taxon>Campylobacterales</taxon>
        <taxon>Arcobacteraceae</taxon>
        <taxon>Arcobacter</taxon>
    </lineage>
</organism>
<dbReference type="AlphaFoldDB" id="A0AAE7BEI7"/>
<reference evidence="2 3" key="1">
    <citation type="submission" date="2020-05" db="EMBL/GenBank/DDBJ databases">
        <title>Complete genome sequencing of Campylobacter and Arcobacter type strains.</title>
        <authorList>
            <person name="Miller W.G."/>
            <person name="Yee E."/>
        </authorList>
    </citation>
    <scope>NUCLEOTIDE SEQUENCE [LARGE SCALE GENOMIC DNA]</scope>
    <source>
        <strain evidence="2 3">LMG 25694</strain>
    </source>
</reference>
<keyword evidence="3" id="KW-1185">Reference proteome</keyword>
<evidence type="ECO:0000313" key="3">
    <source>
        <dbReference type="Proteomes" id="UP000503313"/>
    </source>
</evidence>
<accession>A0AAE7BEI7</accession>